<dbReference type="Pfam" id="PF05816">
    <property type="entry name" value="TelA"/>
    <property type="match status" value="1"/>
</dbReference>
<dbReference type="PANTHER" id="PTHR38432:SF1">
    <property type="entry name" value="TELA-LIKE PROTEIN SAOUHSC_01408"/>
    <property type="match status" value="1"/>
</dbReference>
<evidence type="ECO:0000256" key="1">
    <source>
        <dbReference type="ARBA" id="ARBA00005541"/>
    </source>
</evidence>
<proteinExistence type="inferred from homology"/>
<dbReference type="PANTHER" id="PTHR38432">
    <property type="entry name" value="TELA-LIKE PROTEIN SAOUHSC_01408"/>
    <property type="match status" value="1"/>
</dbReference>
<gene>
    <name evidence="2" type="ORF">BN1050_02421</name>
</gene>
<name>A0A078MGA4_9BACL</name>
<reference evidence="2" key="1">
    <citation type="submission" date="2014-07" db="EMBL/GenBank/DDBJ databases">
        <authorList>
            <person name="Urmite Genomes Urmite Genomes"/>
        </authorList>
    </citation>
    <scope>NUCLEOTIDE SEQUENCE</scope>
    <source>
        <strain evidence="2">13S34_air</strain>
    </source>
</reference>
<dbReference type="InterPro" id="IPR008863">
    <property type="entry name" value="Toxic_anion-R_TelA"/>
</dbReference>
<evidence type="ECO:0000313" key="2">
    <source>
        <dbReference type="EMBL" id="CEA05359.1"/>
    </source>
</evidence>
<accession>A0A078MGA4</accession>
<comment type="similarity">
    <text evidence="1">Belongs to the TelA family.</text>
</comment>
<dbReference type="PATRIC" id="fig|1461583.4.peg.2338"/>
<dbReference type="HOGENOM" id="CLU_962419_0_0_9"/>
<dbReference type="EMBL" id="LN483077">
    <property type="protein sequence ID" value="CEA05359.1"/>
    <property type="molecule type" value="Genomic_DNA"/>
</dbReference>
<organism evidence="2">
    <name type="scientific">Metalysinibacillus saudimassiliensis</name>
    <dbReference type="NCBI Taxonomy" id="1461583"/>
    <lineage>
        <taxon>Bacteria</taxon>
        <taxon>Bacillati</taxon>
        <taxon>Bacillota</taxon>
        <taxon>Bacilli</taxon>
        <taxon>Bacillales</taxon>
        <taxon>Caryophanaceae</taxon>
        <taxon>Metalysinibacillus</taxon>
    </lineage>
</organism>
<protein>
    <submittedName>
        <fullName evidence="2">Toxic anion resistance protein (TelA)</fullName>
    </submittedName>
</protein>
<sequence>MEDMEQILRQQVDCSVQALAPIKRSLAKLTPADVLTIGKDKVEQINGFINRTMKGLLNEKIDGLTAVTTQMGKMMEGLDPSDFEAKPADSPSFMQRMLGKKPEPPVNVLRKYEGLGAQLQQGFIAMTEYKRAIVQNNDELQRLFDENTAYYSFLLQHEQALAERGVELARQLDYAKDDFERGTLEAMRELLDSRRQDFMMARAVSTQLAVQLYMLSENNDKLLARLDNGLIYTVPIFKQLIAQALQYERARLANQALGSLPKWQQEVMATKQDVQQSLADITALAERTS</sequence>
<dbReference type="AlphaFoldDB" id="A0A078MGA4"/>